<name>A0A932CLL2_UNCTE</name>
<sequence>MFQGADKQVKSLTGGELDIPILAFLGLSGLGLFQILRGDLAAPAWHVAFWYALGIWVMAQPKRIDSARQGEYAGPGMKRGAQCPASCCGKPVKDRRDKR</sequence>
<gene>
    <name evidence="3" type="ORF">HYY20_00890</name>
</gene>
<feature type="transmembrane region" description="Helical" evidence="2">
    <location>
        <begin position="17"/>
        <end position="36"/>
    </location>
</feature>
<dbReference type="Proteomes" id="UP000769766">
    <property type="component" value="Unassembled WGS sequence"/>
</dbReference>
<accession>A0A932CLL2</accession>
<feature type="transmembrane region" description="Helical" evidence="2">
    <location>
        <begin position="42"/>
        <end position="59"/>
    </location>
</feature>
<dbReference type="AlphaFoldDB" id="A0A932CLL2"/>
<feature type="region of interest" description="Disordered" evidence="1">
    <location>
        <begin position="75"/>
        <end position="99"/>
    </location>
</feature>
<keyword evidence="2" id="KW-1133">Transmembrane helix</keyword>
<dbReference type="EMBL" id="JACPRF010000026">
    <property type="protein sequence ID" value="MBI2875417.1"/>
    <property type="molecule type" value="Genomic_DNA"/>
</dbReference>
<evidence type="ECO:0000256" key="1">
    <source>
        <dbReference type="SAM" id="MobiDB-lite"/>
    </source>
</evidence>
<keyword evidence="2" id="KW-0812">Transmembrane</keyword>
<protein>
    <submittedName>
        <fullName evidence="3">Uncharacterized protein</fullName>
    </submittedName>
</protein>
<evidence type="ECO:0000256" key="2">
    <source>
        <dbReference type="SAM" id="Phobius"/>
    </source>
</evidence>
<evidence type="ECO:0000313" key="4">
    <source>
        <dbReference type="Proteomes" id="UP000769766"/>
    </source>
</evidence>
<keyword evidence="2" id="KW-0472">Membrane</keyword>
<reference evidence="3" key="1">
    <citation type="submission" date="2020-07" db="EMBL/GenBank/DDBJ databases">
        <title>Huge and variable diversity of episymbiotic CPR bacteria and DPANN archaea in groundwater ecosystems.</title>
        <authorList>
            <person name="He C.Y."/>
            <person name="Keren R."/>
            <person name="Whittaker M."/>
            <person name="Farag I.F."/>
            <person name="Doudna J."/>
            <person name="Cate J.H.D."/>
            <person name="Banfield J.F."/>
        </authorList>
    </citation>
    <scope>NUCLEOTIDE SEQUENCE</scope>
    <source>
        <strain evidence="3">NC_groundwater_672_Ag_B-0.1um_62_36</strain>
    </source>
</reference>
<organism evidence="3 4">
    <name type="scientific">Tectimicrobiota bacterium</name>
    <dbReference type="NCBI Taxonomy" id="2528274"/>
    <lineage>
        <taxon>Bacteria</taxon>
        <taxon>Pseudomonadati</taxon>
        <taxon>Nitrospinota/Tectimicrobiota group</taxon>
        <taxon>Candidatus Tectimicrobiota</taxon>
    </lineage>
</organism>
<comment type="caution">
    <text evidence="3">The sequence shown here is derived from an EMBL/GenBank/DDBJ whole genome shotgun (WGS) entry which is preliminary data.</text>
</comment>
<evidence type="ECO:0000313" key="3">
    <source>
        <dbReference type="EMBL" id="MBI2875417.1"/>
    </source>
</evidence>
<proteinExistence type="predicted"/>